<reference evidence="3" key="1">
    <citation type="submission" date="2021-04" db="EMBL/GenBank/DDBJ databases">
        <authorList>
            <person name="Postec A."/>
        </authorList>
    </citation>
    <scope>NUCLEOTIDE SEQUENCE</scope>
    <source>
        <strain evidence="3">F1F22</strain>
    </source>
</reference>
<evidence type="ECO:0000256" key="1">
    <source>
        <dbReference type="ARBA" id="ARBA00006315"/>
    </source>
</evidence>
<dbReference type="PANTHER" id="PTHR11060:SF0">
    <property type="entry name" value="PROTEIN MEMO1"/>
    <property type="match status" value="1"/>
</dbReference>
<name>A0AAX3BB02_9SPIR</name>
<proteinExistence type="inferred from homology"/>
<dbReference type="Proteomes" id="UP001056539">
    <property type="component" value="Chromosome"/>
</dbReference>
<organism evidence="3 4">
    <name type="scientific">Thermospira aquatica</name>
    <dbReference type="NCBI Taxonomy" id="2828656"/>
    <lineage>
        <taxon>Bacteria</taxon>
        <taxon>Pseudomonadati</taxon>
        <taxon>Spirochaetota</taxon>
        <taxon>Spirochaetia</taxon>
        <taxon>Brevinematales</taxon>
        <taxon>Thermospiraceae</taxon>
        <taxon>Thermospira</taxon>
    </lineage>
</organism>
<evidence type="ECO:0000256" key="2">
    <source>
        <dbReference type="HAMAP-Rule" id="MF_00055"/>
    </source>
</evidence>
<keyword evidence="4" id="KW-1185">Reference proteome</keyword>
<dbReference type="Gene3D" id="3.40.830.10">
    <property type="entry name" value="LigB-like"/>
    <property type="match status" value="1"/>
</dbReference>
<sequence length="282" mass="31712">MREVRKPAVAHLFYPGDKIHLKTMVNEFLANVNEQLIQDLQFRIGLPFAIVSPHAGYVYSGQVAAYGYKLIEHTNWDVVVLLGPSHYVNFEGGALSPAVSFQTPLGEIDIEQNYNASLIEEDPHLFSYLSAAHEREHCLETQLPFLKEVIEGEFHIVPILFGSLSAQAIKDVARVLAHVHQKRSERILYVVSTDLSHYHSDKEAMEMDKRLIRHFVKMDSASLMKDALAGLVEACGIFPLLVIMELARTLGKTQSKDLIYRHSGMVSGDNHQVVGYMSGVIW</sequence>
<dbReference type="Pfam" id="PF01875">
    <property type="entry name" value="Memo"/>
    <property type="match status" value="1"/>
</dbReference>
<dbReference type="EMBL" id="CP073355">
    <property type="protein sequence ID" value="URA09255.1"/>
    <property type="molecule type" value="Genomic_DNA"/>
</dbReference>
<dbReference type="NCBIfam" id="TIGR04336">
    <property type="entry name" value="AmmeMemoSam_B"/>
    <property type="match status" value="1"/>
</dbReference>
<evidence type="ECO:0000313" key="3">
    <source>
        <dbReference type="EMBL" id="URA09255.1"/>
    </source>
</evidence>
<dbReference type="PANTHER" id="PTHR11060">
    <property type="entry name" value="PROTEIN MEMO1"/>
    <property type="match status" value="1"/>
</dbReference>
<comment type="similarity">
    <text evidence="1 2">Belongs to the MEMO1 family.</text>
</comment>
<protein>
    <recommendedName>
        <fullName evidence="2">MEMO1 family protein KDW03_07035</fullName>
    </recommendedName>
</protein>
<dbReference type="InterPro" id="IPR002737">
    <property type="entry name" value="MEMO1_fam"/>
</dbReference>
<dbReference type="AlphaFoldDB" id="A0AAX3BB02"/>
<reference evidence="3" key="2">
    <citation type="submission" date="2022-06" db="EMBL/GenBank/DDBJ databases">
        <title>Thermospira aquatica gen. nov., sp. nov.</title>
        <authorList>
            <person name="Ben Ali Gam Z."/>
            <person name="Labat M."/>
        </authorList>
    </citation>
    <scope>NUCLEOTIDE SEQUENCE</scope>
    <source>
        <strain evidence="3">F1F22</strain>
    </source>
</reference>
<dbReference type="CDD" id="cd07361">
    <property type="entry name" value="MEMO_like"/>
    <property type="match status" value="1"/>
</dbReference>
<evidence type="ECO:0000313" key="4">
    <source>
        <dbReference type="Proteomes" id="UP001056539"/>
    </source>
</evidence>
<accession>A0AAX3BB02</accession>
<gene>
    <name evidence="3" type="primary">amrB</name>
    <name evidence="3" type="ORF">KDW03_07035</name>
</gene>
<dbReference type="KEGG" id="taqu:KDW03_07035"/>
<dbReference type="HAMAP" id="MF_00055">
    <property type="entry name" value="MEMO1"/>
    <property type="match status" value="1"/>
</dbReference>
<dbReference type="RefSeq" id="WP_271434381.1">
    <property type="nucleotide sequence ID" value="NZ_CP073355.1"/>
</dbReference>